<evidence type="ECO:0000259" key="5">
    <source>
        <dbReference type="PROSITE" id="PS51462"/>
    </source>
</evidence>
<evidence type="ECO:0000313" key="6">
    <source>
        <dbReference type="EMBL" id="MFC2925595.1"/>
    </source>
</evidence>
<dbReference type="HAMAP" id="MF_00298">
    <property type="entry name" value="Nudix_RppH"/>
    <property type="match status" value="1"/>
</dbReference>
<keyword evidence="7" id="KW-1185">Reference proteome</keyword>
<dbReference type="PROSITE" id="PS51462">
    <property type="entry name" value="NUDIX"/>
    <property type="match status" value="1"/>
</dbReference>
<comment type="caution">
    <text evidence="6">The sequence shown here is derived from an EMBL/GenBank/DDBJ whole genome shotgun (WGS) entry which is preliminary data.</text>
</comment>
<comment type="similarity">
    <text evidence="4">Belongs to the Nudix hydrolase family. RppH subfamily.</text>
</comment>
<dbReference type="Gene3D" id="3.90.79.10">
    <property type="entry name" value="Nucleoside Triphosphate Pyrophosphohydrolase"/>
    <property type="match status" value="1"/>
</dbReference>
<evidence type="ECO:0000256" key="2">
    <source>
        <dbReference type="ARBA" id="ARBA00001946"/>
    </source>
</evidence>
<evidence type="ECO:0000256" key="4">
    <source>
        <dbReference type="HAMAP-Rule" id="MF_00298"/>
    </source>
</evidence>
<comment type="function">
    <text evidence="4">Accelerates the degradation of transcripts by removing pyrophosphate from the 5'-end of triphosphorylated RNA, leading to a more labile monophosphorylated state that can stimulate subsequent ribonuclease cleavage.</text>
</comment>
<dbReference type="CDD" id="cd03671">
    <property type="entry name" value="NUDIX_Ap4A_hydrolase_plant_like"/>
    <property type="match status" value="1"/>
</dbReference>
<dbReference type="PANTHER" id="PTHR43046">
    <property type="entry name" value="GDP-MANNOSE MANNOSYL HYDROLASE"/>
    <property type="match status" value="1"/>
</dbReference>
<name>A0ABV6ZVV3_9PROT</name>
<gene>
    <name evidence="4" type="primary">rppH</name>
    <name evidence="4" type="synonym">nudH</name>
    <name evidence="6" type="ORF">ACFOOR_05705</name>
</gene>
<keyword evidence="3 4" id="KW-0378">Hydrolase</keyword>
<evidence type="ECO:0000313" key="7">
    <source>
        <dbReference type="Proteomes" id="UP001595379"/>
    </source>
</evidence>
<dbReference type="EMBL" id="JBHRSV010000005">
    <property type="protein sequence ID" value="MFC2925595.1"/>
    <property type="molecule type" value="Genomic_DNA"/>
</dbReference>
<comment type="cofactor">
    <cofactor evidence="2">
        <name>Mg(2+)</name>
        <dbReference type="ChEBI" id="CHEBI:18420"/>
    </cofactor>
</comment>
<dbReference type="NCBIfam" id="NF001938">
    <property type="entry name" value="PRK00714.1-5"/>
    <property type="match status" value="1"/>
</dbReference>
<protein>
    <recommendedName>
        <fullName evidence="4">RNA pyrophosphohydrolase</fullName>
        <ecNumber evidence="4">3.6.1.-</ecNumber>
    </recommendedName>
    <alternativeName>
        <fullName evidence="4">(Di)nucleoside polyphosphate hydrolase</fullName>
    </alternativeName>
</protein>
<dbReference type="SUPFAM" id="SSF55811">
    <property type="entry name" value="Nudix"/>
    <property type="match status" value="1"/>
</dbReference>
<comment type="cofactor">
    <cofactor evidence="1">
        <name>Mn(2+)</name>
        <dbReference type="ChEBI" id="CHEBI:29035"/>
    </cofactor>
</comment>
<dbReference type="PANTHER" id="PTHR43046:SF14">
    <property type="entry name" value="MUTT_NUDIX FAMILY PROTEIN"/>
    <property type="match status" value="1"/>
</dbReference>
<evidence type="ECO:0000256" key="3">
    <source>
        <dbReference type="ARBA" id="ARBA00022801"/>
    </source>
</evidence>
<proteinExistence type="inferred from homology"/>
<feature type="domain" description="Nudix hydrolase" evidence="5">
    <location>
        <begin position="9"/>
        <end position="157"/>
    </location>
</feature>
<dbReference type="InterPro" id="IPR015797">
    <property type="entry name" value="NUDIX_hydrolase-like_dom_sf"/>
</dbReference>
<dbReference type="RefSeq" id="WP_343165360.1">
    <property type="nucleotide sequence ID" value="NZ_JBHRSV010000005.1"/>
</dbReference>
<dbReference type="InterPro" id="IPR022927">
    <property type="entry name" value="RppH"/>
</dbReference>
<sequence>MTGQPDLSRYRPNAGAVLFNAEGKVWIGRRADTPPPWQWQFPQGGIDPGESPEAAGLRELYEETGIPADKVEPLGTIEDWLTYDFPPEVRDHHKHAKRGNLGQRQRWFAYRFLGSDADVDLECHGEVEFDAWRWEDLAAVPPLIIPWKRPVYNVVAREFARFAD</sequence>
<accession>A0ABV6ZVV3</accession>
<dbReference type="GO" id="GO:0016787">
    <property type="term" value="F:hydrolase activity"/>
    <property type="evidence" value="ECO:0007669"/>
    <property type="project" value="UniProtKB-KW"/>
</dbReference>
<dbReference type="Pfam" id="PF00293">
    <property type="entry name" value="NUDIX"/>
    <property type="match status" value="1"/>
</dbReference>
<comment type="cofactor">
    <cofactor evidence="4">
        <name>a divalent metal cation</name>
        <dbReference type="ChEBI" id="CHEBI:60240"/>
    </cofactor>
</comment>
<feature type="short sequence motif" description="Nudix box" evidence="4">
    <location>
        <begin position="44"/>
        <end position="65"/>
    </location>
</feature>
<dbReference type="Proteomes" id="UP001595379">
    <property type="component" value="Unassembled WGS sequence"/>
</dbReference>
<organism evidence="6 7">
    <name type="scientific">Hyphobacterium vulgare</name>
    <dbReference type="NCBI Taxonomy" id="1736751"/>
    <lineage>
        <taxon>Bacteria</taxon>
        <taxon>Pseudomonadati</taxon>
        <taxon>Pseudomonadota</taxon>
        <taxon>Alphaproteobacteria</taxon>
        <taxon>Maricaulales</taxon>
        <taxon>Maricaulaceae</taxon>
        <taxon>Hyphobacterium</taxon>
    </lineage>
</organism>
<reference evidence="7" key="1">
    <citation type="journal article" date="2019" name="Int. J. Syst. Evol. Microbiol.">
        <title>The Global Catalogue of Microorganisms (GCM) 10K type strain sequencing project: providing services to taxonomists for standard genome sequencing and annotation.</title>
        <authorList>
            <consortium name="The Broad Institute Genomics Platform"/>
            <consortium name="The Broad Institute Genome Sequencing Center for Infectious Disease"/>
            <person name="Wu L."/>
            <person name="Ma J."/>
        </authorList>
    </citation>
    <scope>NUCLEOTIDE SEQUENCE [LARGE SCALE GENOMIC DNA]</scope>
    <source>
        <strain evidence="7">KCTC 52487</strain>
    </source>
</reference>
<dbReference type="InterPro" id="IPR020476">
    <property type="entry name" value="Nudix_hydrolase"/>
</dbReference>
<evidence type="ECO:0000256" key="1">
    <source>
        <dbReference type="ARBA" id="ARBA00001936"/>
    </source>
</evidence>
<dbReference type="InterPro" id="IPR000086">
    <property type="entry name" value="NUDIX_hydrolase_dom"/>
</dbReference>
<dbReference type="PRINTS" id="PR00502">
    <property type="entry name" value="NUDIXFAMILY"/>
</dbReference>
<dbReference type="EC" id="3.6.1.-" evidence="4"/>